<evidence type="ECO:0000313" key="3">
    <source>
        <dbReference type="Proteomes" id="UP000215914"/>
    </source>
</evidence>
<dbReference type="AlphaFoldDB" id="A0A9K3J2I4"/>
<feature type="domain" description="DUF659" evidence="1">
    <location>
        <begin position="186"/>
        <end position="250"/>
    </location>
</feature>
<protein>
    <recommendedName>
        <fullName evidence="1">DUF659 domain-containing protein</fullName>
    </recommendedName>
</protein>
<dbReference type="PANTHER" id="PTHR32166:SF74">
    <property type="entry name" value="OS05G0256350 PROTEIN"/>
    <property type="match status" value="1"/>
</dbReference>
<proteinExistence type="predicted"/>
<evidence type="ECO:0000313" key="2">
    <source>
        <dbReference type="EMBL" id="KAF5807374.1"/>
    </source>
</evidence>
<organism evidence="2 3">
    <name type="scientific">Helianthus annuus</name>
    <name type="common">Common sunflower</name>
    <dbReference type="NCBI Taxonomy" id="4232"/>
    <lineage>
        <taxon>Eukaryota</taxon>
        <taxon>Viridiplantae</taxon>
        <taxon>Streptophyta</taxon>
        <taxon>Embryophyta</taxon>
        <taxon>Tracheophyta</taxon>
        <taxon>Spermatophyta</taxon>
        <taxon>Magnoliopsida</taxon>
        <taxon>eudicotyledons</taxon>
        <taxon>Gunneridae</taxon>
        <taxon>Pentapetalae</taxon>
        <taxon>asterids</taxon>
        <taxon>campanulids</taxon>
        <taxon>Asterales</taxon>
        <taxon>Asteraceae</taxon>
        <taxon>Asteroideae</taxon>
        <taxon>Heliantheae alliance</taxon>
        <taxon>Heliantheae</taxon>
        <taxon>Helianthus</taxon>
    </lineage>
</organism>
<dbReference type="Pfam" id="PF04937">
    <property type="entry name" value="DUF659"/>
    <property type="match status" value="1"/>
</dbReference>
<reference evidence="2" key="2">
    <citation type="submission" date="2020-06" db="EMBL/GenBank/DDBJ databases">
        <title>Helianthus annuus Genome sequencing and assembly Release 2.</title>
        <authorList>
            <person name="Gouzy J."/>
            <person name="Langlade N."/>
            <person name="Munos S."/>
        </authorList>
    </citation>
    <scope>NUCLEOTIDE SEQUENCE</scope>
    <source>
        <tissue evidence="2">Leaves</tissue>
    </source>
</reference>
<dbReference type="Gramene" id="mRNA:HanXRQr2_Chr05g0232921">
    <property type="protein sequence ID" value="mRNA:HanXRQr2_Chr05g0232921"/>
    <property type="gene ID" value="HanXRQr2_Chr05g0232921"/>
</dbReference>
<dbReference type="Proteomes" id="UP000215914">
    <property type="component" value="Unassembled WGS sequence"/>
</dbReference>
<gene>
    <name evidence="2" type="ORF">HanXRQr2_Chr05g0232921</name>
</gene>
<dbReference type="EMBL" id="MNCJ02000320">
    <property type="protein sequence ID" value="KAF5807374.1"/>
    <property type="molecule type" value="Genomic_DNA"/>
</dbReference>
<accession>A0A9K3J2I4</accession>
<sequence>MADAGPSEYRKTDPGWKYNFVVNSNDKNAITCKFCQKVTKGGIFRAKLHQIGGNRNVKDCSKCPQEVKDELKAYIISQKAKKTNEGLRDMEDEPEDDGVMEMPNLQNKRMKTNVKGPLDMYTTQGKGKTVQKNIKDAFDKEIRGRTIQTIAAFFYQAGIAFNVAKMDSFKDMIAAVGNYGPHLKPPSYHELRVPLLMNEVQKVEEWVEGHQSEWSKFGCSIMSDGWTDRKQRTLINFLVNGAKGTVFRLKQLKLSTVFSNHLKKPKVQ</sequence>
<dbReference type="InterPro" id="IPR007021">
    <property type="entry name" value="DUF659"/>
</dbReference>
<keyword evidence="3" id="KW-1185">Reference proteome</keyword>
<name>A0A9K3J2I4_HELAN</name>
<dbReference type="PANTHER" id="PTHR32166">
    <property type="entry name" value="OSJNBA0013A04.12 PROTEIN"/>
    <property type="match status" value="1"/>
</dbReference>
<comment type="caution">
    <text evidence="2">The sequence shown here is derived from an EMBL/GenBank/DDBJ whole genome shotgun (WGS) entry which is preliminary data.</text>
</comment>
<evidence type="ECO:0000259" key="1">
    <source>
        <dbReference type="Pfam" id="PF04937"/>
    </source>
</evidence>
<reference evidence="2" key="1">
    <citation type="journal article" date="2017" name="Nature">
        <title>The sunflower genome provides insights into oil metabolism, flowering and Asterid evolution.</title>
        <authorList>
            <person name="Badouin H."/>
            <person name="Gouzy J."/>
            <person name="Grassa C.J."/>
            <person name="Murat F."/>
            <person name="Staton S.E."/>
            <person name="Cottret L."/>
            <person name="Lelandais-Briere C."/>
            <person name="Owens G.L."/>
            <person name="Carrere S."/>
            <person name="Mayjonade B."/>
            <person name="Legrand L."/>
            <person name="Gill N."/>
            <person name="Kane N.C."/>
            <person name="Bowers J.E."/>
            <person name="Hubner S."/>
            <person name="Bellec A."/>
            <person name="Berard A."/>
            <person name="Berges H."/>
            <person name="Blanchet N."/>
            <person name="Boniface M.C."/>
            <person name="Brunel D."/>
            <person name="Catrice O."/>
            <person name="Chaidir N."/>
            <person name="Claudel C."/>
            <person name="Donnadieu C."/>
            <person name="Faraut T."/>
            <person name="Fievet G."/>
            <person name="Helmstetter N."/>
            <person name="King M."/>
            <person name="Knapp S.J."/>
            <person name="Lai Z."/>
            <person name="Le Paslier M.C."/>
            <person name="Lippi Y."/>
            <person name="Lorenzon L."/>
            <person name="Mandel J.R."/>
            <person name="Marage G."/>
            <person name="Marchand G."/>
            <person name="Marquand E."/>
            <person name="Bret-Mestries E."/>
            <person name="Morien E."/>
            <person name="Nambeesan S."/>
            <person name="Nguyen T."/>
            <person name="Pegot-Espagnet P."/>
            <person name="Pouilly N."/>
            <person name="Raftis F."/>
            <person name="Sallet E."/>
            <person name="Schiex T."/>
            <person name="Thomas J."/>
            <person name="Vandecasteele C."/>
            <person name="Vares D."/>
            <person name="Vear F."/>
            <person name="Vautrin S."/>
            <person name="Crespi M."/>
            <person name="Mangin B."/>
            <person name="Burke J.M."/>
            <person name="Salse J."/>
            <person name="Munos S."/>
            <person name="Vincourt P."/>
            <person name="Rieseberg L.H."/>
            <person name="Langlade N.B."/>
        </authorList>
    </citation>
    <scope>NUCLEOTIDE SEQUENCE</scope>
    <source>
        <tissue evidence="2">Leaves</tissue>
    </source>
</reference>